<dbReference type="NCBIfam" id="NF003807">
    <property type="entry name" value="PRK05395.1-4"/>
    <property type="match status" value="1"/>
</dbReference>
<evidence type="ECO:0000313" key="14">
    <source>
        <dbReference type="EMBL" id="RVU38683.1"/>
    </source>
</evidence>
<comment type="function">
    <text evidence="2 9">Catalyzes a trans-dehydration via an enolate intermediate.</text>
</comment>
<evidence type="ECO:0000256" key="10">
    <source>
        <dbReference type="PIRSR" id="PIRSR001399-1"/>
    </source>
</evidence>
<comment type="caution">
    <text evidence="14">The sequence shown here is derived from an EMBL/GenBank/DDBJ whole genome shotgun (WGS) entry which is preliminary data.</text>
</comment>
<dbReference type="EC" id="4.2.1.10" evidence="6 9"/>
<dbReference type="SUPFAM" id="SSF52304">
    <property type="entry name" value="Type II 3-dehydroquinate dehydratase"/>
    <property type="match status" value="1"/>
</dbReference>
<evidence type="ECO:0000256" key="4">
    <source>
        <dbReference type="ARBA" id="ARBA00011037"/>
    </source>
</evidence>
<evidence type="ECO:0000313" key="15">
    <source>
        <dbReference type="Proteomes" id="UP000287447"/>
    </source>
</evidence>
<feature type="binding site" evidence="9 11">
    <location>
        <begin position="103"/>
        <end position="104"/>
    </location>
    <ligand>
        <name>substrate</name>
    </ligand>
</feature>
<keyword evidence="13" id="KW-0812">Transmembrane</keyword>
<comment type="catalytic activity">
    <reaction evidence="1 9">
        <text>3-dehydroquinate = 3-dehydroshikimate + H2O</text>
        <dbReference type="Rhea" id="RHEA:21096"/>
        <dbReference type="ChEBI" id="CHEBI:15377"/>
        <dbReference type="ChEBI" id="CHEBI:16630"/>
        <dbReference type="ChEBI" id="CHEBI:32364"/>
        <dbReference type="EC" id="4.2.1.10"/>
    </reaction>
</comment>
<dbReference type="Gene3D" id="3.40.50.9100">
    <property type="entry name" value="Dehydroquinase, class II"/>
    <property type="match status" value="1"/>
</dbReference>
<feature type="site" description="Transition state stabilizer" evidence="9 12">
    <location>
        <position position="20"/>
    </location>
</feature>
<feature type="active site" description="Proton acceptor" evidence="9 10">
    <location>
        <position position="25"/>
    </location>
</feature>
<dbReference type="PANTHER" id="PTHR21272">
    <property type="entry name" value="CATABOLIC 3-DEHYDROQUINASE"/>
    <property type="match status" value="1"/>
</dbReference>
<keyword evidence="9" id="KW-0028">Amino-acid biosynthesis</keyword>
<evidence type="ECO:0000256" key="6">
    <source>
        <dbReference type="ARBA" id="ARBA00012060"/>
    </source>
</evidence>
<dbReference type="Pfam" id="PF01220">
    <property type="entry name" value="DHquinase_II"/>
    <property type="match status" value="1"/>
</dbReference>
<keyword evidence="15" id="KW-1185">Reference proteome</keyword>
<dbReference type="UniPathway" id="UPA00053">
    <property type="reaction ID" value="UER00086"/>
</dbReference>
<evidence type="ECO:0000256" key="1">
    <source>
        <dbReference type="ARBA" id="ARBA00001864"/>
    </source>
</evidence>
<evidence type="ECO:0000256" key="7">
    <source>
        <dbReference type="ARBA" id="ARBA00023141"/>
    </source>
</evidence>
<sequence length="147" mass="16007">MARKSVLVLNGPNLNMLGLRQPEIYGTMSLKDLDQICVDAAKDAGWTADCRQSNMEGELVGWIHEARTDFDGIVINAGAYTHTSVALRDAISAAETPTIEVHLSNIHKRESFRHHSYLTPVAVGMICGFGAHGYVLGIQALARMADE</sequence>
<comment type="pathway">
    <text evidence="3 9">Metabolic intermediate biosynthesis; chorismate biosynthesis; chorismate from D-erythrose 4-phosphate and phosphoenolpyruvate: step 3/7.</text>
</comment>
<evidence type="ECO:0000256" key="2">
    <source>
        <dbReference type="ARBA" id="ARBA00003924"/>
    </source>
</evidence>
<dbReference type="GO" id="GO:0019631">
    <property type="term" value="P:quinate catabolic process"/>
    <property type="evidence" value="ECO:0007669"/>
    <property type="project" value="TreeGrafter"/>
</dbReference>
<dbReference type="InterPro" id="IPR036441">
    <property type="entry name" value="DHquinase_II_sf"/>
</dbReference>
<keyword evidence="13" id="KW-0472">Membrane</keyword>
<dbReference type="NCBIfam" id="NF003806">
    <property type="entry name" value="PRK05395.1-3"/>
    <property type="match status" value="1"/>
</dbReference>
<evidence type="ECO:0000256" key="13">
    <source>
        <dbReference type="SAM" id="Phobius"/>
    </source>
</evidence>
<dbReference type="InterPro" id="IPR018509">
    <property type="entry name" value="DHquinase_II_CS"/>
</dbReference>
<dbReference type="HAMAP" id="MF_00169">
    <property type="entry name" value="AroQ"/>
    <property type="match status" value="1"/>
</dbReference>
<name>A0A3S2VRF2_9PROT</name>
<feature type="binding site" evidence="9 11">
    <location>
        <position position="113"/>
    </location>
    <ligand>
        <name>substrate</name>
    </ligand>
</feature>
<dbReference type="InterPro" id="IPR001874">
    <property type="entry name" value="DHquinase_II"/>
</dbReference>
<accession>A0A3S2VRF2</accession>
<feature type="transmembrane region" description="Helical" evidence="13">
    <location>
        <begin position="117"/>
        <end position="142"/>
    </location>
</feature>
<dbReference type="RefSeq" id="WP_127764055.1">
    <property type="nucleotide sequence ID" value="NZ_SADE01000001.1"/>
</dbReference>
<reference evidence="15" key="1">
    <citation type="submission" date="2019-01" db="EMBL/GenBank/DDBJ databases">
        <title>Gri0909 isolated from a small marine red alga.</title>
        <authorList>
            <person name="Kim J."/>
            <person name="Jeong S.E."/>
            <person name="Jeon C.O."/>
        </authorList>
    </citation>
    <scope>NUCLEOTIDE SEQUENCE [LARGE SCALE GENOMIC DNA]</scope>
    <source>
        <strain evidence="15">Gri0909</strain>
    </source>
</reference>
<dbReference type="GO" id="GO:0009073">
    <property type="term" value="P:aromatic amino acid family biosynthetic process"/>
    <property type="evidence" value="ECO:0007669"/>
    <property type="project" value="UniProtKB-KW"/>
</dbReference>
<dbReference type="PROSITE" id="PS01029">
    <property type="entry name" value="DEHYDROQUINASE_II"/>
    <property type="match status" value="1"/>
</dbReference>
<comment type="subunit">
    <text evidence="5 9">Homododecamer.</text>
</comment>
<evidence type="ECO:0000256" key="8">
    <source>
        <dbReference type="ARBA" id="ARBA00023239"/>
    </source>
</evidence>
<gene>
    <name evidence="9 14" type="primary">aroQ</name>
    <name evidence="14" type="ORF">EOI86_05255</name>
</gene>
<dbReference type="GO" id="GO:0008652">
    <property type="term" value="P:amino acid biosynthetic process"/>
    <property type="evidence" value="ECO:0007669"/>
    <property type="project" value="UniProtKB-KW"/>
</dbReference>
<comment type="similarity">
    <text evidence="4 9">Belongs to the type-II 3-dehydroquinase family.</text>
</comment>
<evidence type="ECO:0000256" key="11">
    <source>
        <dbReference type="PIRSR" id="PIRSR001399-2"/>
    </source>
</evidence>
<keyword evidence="8 9" id="KW-0456">Lyase</keyword>
<evidence type="ECO:0000256" key="5">
    <source>
        <dbReference type="ARBA" id="ARBA00011193"/>
    </source>
</evidence>
<dbReference type="EMBL" id="SADE01000001">
    <property type="protein sequence ID" value="RVU38683.1"/>
    <property type="molecule type" value="Genomic_DNA"/>
</dbReference>
<evidence type="ECO:0000256" key="3">
    <source>
        <dbReference type="ARBA" id="ARBA00004902"/>
    </source>
</evidence>
<keyword evidence="7 9" id="KW-0057">Aromatic amino acid biosynthesis</keyword>
<dbReference type="CDD" id="cd00466">
    <property type="entry name" value="DHQase_II"/>
    <property type="match status" value="1"/>
</dbReference>
<keyword evidence="13" id="KW-1133">Transmembrane helix</keyword>
<dbReference type="NCBIfam" id="TIGR01088">
    <property type="entry name" value="aroQ"/>
    <property type="match status" value="1"/>
</dbReference>
<dbReference type="PIRSF" id="PIRSF001399">
    <property type="entry name" value="DHquinase_II"/>
    <property type="match status" value="1"/>
</dbReference>
<evidence type="ECO:0000256" key="12">
    <source>
        <dbReference type="PIRSR" id="PIRSR001399-3"/>
    </source>
</evidence>
<dbReference type="GO" id="GO:0003855">
    <property type="term" value="F:3-dehydroquinate dehydratase activity"/>
    <property type="evidence" value="ECO:0007669"/>
    <property type="project" value="UniProtKB-UniRule"/>
</dbReference>
<feature type="binding site" evidence="9 11">
    <location>
        <position position="82"/>
    </location>
    <ligand>
        <name>substrate</name>
    </ligand>
</feature>
<feature type="active site" description="Proton donor" evidence="9 10">
    <location>
        <position position="102"/>
    </location>
</feature>
<protein>
    <recommendedName>
        <fullName evidence="6 9">3-dehydroquinate dehydratase</fullName>
        <shortName evidence="9">3-dehydroquinase</shortName>
        <ecNumber evidence="6 9">4.2.1.10</ecNumber>
    </recommendedName>
    <alternativeName>
        <fullName evidence="9">Type II DHQase</fullName>
    </alternativeName>
</protein>
<organism evidence="14 15">
    <name type="scientific">Hwanghaeella grinnelliae</name>
    <dbReference type="NCBI Taxonomy" id="2500179"/>
    <lineage>
        <taxon>Bacteria</taxon>
        <taxon>Pseudomonadati</taxon>
        <taxon>Pseudomonadota</taxon>
        <taxon>Alphaproteobacteria</taxon>
        <taxon>Rhodospirillales</taxon>
        <taxon>Rhodospirillaceae</taxon>
        <taxon>Hwanghaeella</taxon>
    </lineage>
</organism>
<dbReference type="AlphaFoldDB" id="A0A3S2VRF2"/>
<dbReference type="PANTHER" id="PTHR21272:SF3">
    <property type="entry name" value="CATABOLIC 3-DEHYDROQUINASE"/>
    <property type="match status" value="1"/>
</dbReference>
<dbReference type="OrthoDB" id="9790793at2"/>
<feature type="binding site" evidence="9 11">
    <location>
        <position position="89"/>
    </location>
    <ligand>
        <name>substrate</name>
    </ligand>
</feature>
<dbReference type="NCBIfam" id="NF003805">
    <property type="entry name" value="PRK05395.1-2"/>
    <property type="match status" value="1"/>
</dbReference>
<evidence type="ECO:0000256" key="9">
    <source>
        <dbReference type="HAMAP-Rule" id="MF_00169"/>
    </source>
</evidence>
<dbReference type="Proteomes" id="UP000287447">
    <property type="component" value="Unassembled WGS sequence"/>
</dbReference>
<proteinExistence type="inferred from homology"/>
<dbReference type="GO" id="GO:0009423">
    <property type="term" value="P:chorismate biosynthetic process"/>
    <property type="evidence" value="ECO:0007669"/>
    <property type="project" value="UniProtKB-UniRule"/>
</dbReference>
<feature type="binding site" evidence="9 11">
    <location>
        <position position="76"/>
    </location>
    <ligand>
        <name>substrate</name>
    </ligand>
</feature>